<dbReference type="InterPro" id="IPR011044">
    <property type="entry name" value="Quino_amine_DH_bsu"/>
</dbReference>
<feature type="coiled-coil region" evidence="10">
    <location>
        <begin position="1431"/>
        <end position="1458"/>
    </location>
</feature>
<dbReference type="PANTHER" id="PTHR14885:SF1">
    <property type="entry name" value="CILIA- AND FLAGELLA-ASSOCIATED PROTEIN 43"/>
    <property type="match status" value="1"/>
</dbReference>
<keyword evidence="14" id="KW-1185">Reference proteome</keyword>
<dbReference type="Gene3D" id="2.130.10.10">
    <property type="entry name" value="YVTN repeat-like/Quinoprotein amine dehydrogenase"/>
    <property type="match status" value="1"/>
</dbReference>
<evidence type="ECO:0000256" key="9">
    <source>
        <dbReference type="ARBA" id="ARBA00023662"/>
    </source>
</evidence>
<dbReference type="VEuPathDB" id="TriTrypDB:LPAL13_310038900"/>
<evidence type="ECO:0000256" key="1">
    <source>
        <dbReference type="ARBA" id="ARBA00004430"/>
    </source>
</evidence>
<dbReference type="InterPro" id="IPR015943">
    <property type="entry name" value="WD40/YVTN_repeat-like_dom_sf"/>
</dbReference>
<dbReference type="Pfam" id="PF23185">
    <property type="entry name" value="CFAP43_N"/>
    <property type="match status" value="1"/>
</dbReference>
<dbReference type="OrthoDB" id="64353at2759"/>
<evidence type="ECO:0000256" key="3">
    <source>
        <dbReference type="ARBA" id="ARBA00022574"/>
    </source>
</evidence>
<reference evidence="13 14" key="1">
    <citation type="journal article" date="2015" name="Sci. Rep.">
        <title>The genome of Leishmania panamensis: insights into genomics of the L. (Viannia) subgenus.</title>
        <authorList>
            <person name="Llanes A."/>
            <person name="Restrepo C.M."/>
            <person name="Vecchio G.D."/>
            <person name="Anguizola F.J."/>
            <person name="Lleonart R."/>
        </authorList>
    </citation>
    <scope>NUCLEOTIDE SEQUENCE [LARGE SCALE GENOMIC DNA]</scope>
    <source>
        <strain evidence="13 14">MHOM/PA/94/PSC-1</strain>
    </source>
</reference>
<keyword evidence="7" id="KW-0966">Cell projection</keyword>
<feature type="domain" description="Cfap43 second beta-propeller" evidence="11">
    <location>
        <begin position="322"/>
        <end position="650"/>
    </location>
</feature>
<keyword evidence="6" id="KW-0206">Cytoskeleton</keyword>
<protein>
    <recommendedName>
        <fullName evidence="9">Cilia- and flagella-associated protein 43</fullName>
    </recommendedName>
</protein>
<feature type="coiled-coil region" evidence="10">
    <location>
        <begin position="998"/>
        <end position="1046"/>
    </location>
</feature>
<evidence type="ECO:0000256" key="4">
    <source>
        <dbReference type="ARBA" id="ARBA00022737"/>
    </source>
</evidence>
<keyword evidence="5 10" id="KW-0175">Coiled coil</keyword>
<name>A0A088SGE2_LEIPA</name>
<dbReference type="InterPro" id="IPR036322">
    <property type="entry name" value="WD40_repeat_dom_sf"/>
</dbReference>
<evidence type="ECO:0000259" key="12">
    <source>
        <dbReference type="Pfam" id="PF23185"/>
    </source>
</evidence>
<keyword evidence="2" id="KW-0963">Cytoplasm</keyword>
<evidence type="ECO:0000256" key="6">
    <source>
        <dbReference type="ARBA" id="ARBA00023212"/>
    </source>
</evidence>
<evidence type="ECO:0000256" key="2">
    <source>
        <dbReference type="ARBA" id="ARBA00022490"/>
    </source>
</evidence>
<dbReference type="Pfam" id="PF25828">
    <property type="entry name" value="CC_Cfap43"/>
    <property type="match status" value="2"/>
</dbReference>
<sequence>MVMLQSVARVLGCSAPAVFAVHGNRVFVPADNGVVVVEDGYEYLWAPFPIGKYSIDKIAVSAEGVLCLAEKRLHVALHFFDADSMQSLGVAEAEVFVSIADIVFSADGKELFVLGTVPDTTVTIFRRSTPNGSYSLADRVPLQHSEEPKGLLAFGFEGSVLRFGIWRSGCIAGYAHGEDGKSFQKCFSVEASIESACVSGPSTMCYITKEGSLHVYSHESRTFQDVCEGLLAPAAASMIVWDGTVFIFTRSGDLLSVNLCDGTHHRRSLGCLPSCTSRIVVTSAAELLLSTQRGLLAVTVPVVTNGGAADSRLVKGWTEASTLRCLSVNNGASAAWVLRDGSIALYKRDDVRVLTPCGVRRAAVHACILNSSEIVILFEDGTLRCFDCVGEREVWSHQCLEWAPTFVEADGSGTVACCGRDALRFLRCMDDGVEDRGVIRTTLLASICLVRWVPMETCLLVVCQNGDAFLVEVPKDGDAETTHSAEAFVRSSWRLDFPITDALVCYVTPDILNLFVHSADHDSKVYTLDRQREGDGKVSRPLFLIHDHSSGGSCLLRLNDSTVISCGRDGSIAARDLTPYQTQMTPIPPSREKRKPLWVHAVRSSFGGGITTVATTDTGAEVICGGNDGVIQCVTLKAEGAHATWQEPQWTHAEAARLGIVGDKIAAVQAGDAAPEREALLLAVSRVRELWMKVMSDKDTEVPLEAFLTPEQRDQFAAECDSAVFDMREGHYYHAILNEYLQDTLRRRCCEAMEVTRMKVVSMNTSELEVHNFHIHRRTRAEASLSRKALFLRQLQKKSAVGRRTVPGLQIMSKTATPADGSSSGTEDLDAAMLNDADVYTQSRMVLQSLLVKGRSLALKDAFNTRFTDLQDLKRQSMMQVEERTLRCITIGKQLGSLPAQLFTAVVDPEEDPNSLFVVEDKELSAEAQALIAPSMGATVVSPVDEAALPLWMDGLEKEVVRLEVHVPLPDFADDTRDTFIPPEERTEEQTRIIEAYAKRLKEENECVEAKREALRGEFKSLQEKNRETAAKLDEQLHQIRQLRLNTAEEVDEAELQLALLFQHRLCVSAAYRQHQSLAQKRETLRDGRTEAESTVAQQKHLLRAAQARLAAAESKTGGYAASVRALAPFEDGTTGEKLHRRFVRWQRRFVDGSAALPDADTSAADCTAEQWAAFCDHCQAVAELQQLVNDAEAEVQRAAVDVREAQRHCKLITDEIDVTGEAMAAVRGSSVACLLDVHALCRLRQGQIQDEGATTATAFLSSNLRWRDDVSQYNDLILQSEAESRALLIKAFAQQKLMRLLDWDTERLRYCTGTLQLELRQLHTLRVTRQMQEWLSGDAEVSEEKMLAHLQRHMDMVEMNMSRKIEELRSVGRRLKSQIAERVTENTIVDAQCDDLDDTVRANTAVYRLMETGADSLHARAARAKEIFCTSELEELARSQQEELVRLKHEVDRLRERTFPSFAVVSKQTR</sequence>
<dbReference type="eggNOG" id="ENOG502QQ39">
    <property type="taxonomic scope" value="Eukaryota"/>
</dbReference>
<gene>
    <name evidence="13" type="ORF">LPMP_313050</name>
</gene>
<comment type="similarity">
    <text evidence="8">Belongs to the CFAP43 family.</text>
</comment>
<dbReference type="Proteomes" id="UP000063063">
    <property type="component" value="Chromosome 31"/>
</dbReference>
<dbReference type="KEGG" id="lpan:LPMP_313050"/>
<accession>A0A088SGE2</accession>
<dbReference type="InterPro" id="IPR056297">
    <property type="entry name" value="Beta-prop_Cfap43_2nd"/>
</dbReference>
<evidence type="ECO:0000256" key="7">
    <source>
        <dbReference type="ARBA" id="ARBA00023273"/>
    </source>
</evidence>
<dbReference type="GO" id="GO:0060271">
    <property type="term" value="P:cilium assembly"/>
    <property type="evidence" value="ECO:0007669"/>
    <property type="project" value="TreeGrafter"/>
</dbReference>
<dbReference type="VEuPathDB" id="TriTrypDB:LPMP_313050"/>
<evidence type="ECO:0000256" key="8">
    <source>
        <dbReference type="ARBA" id="ARBA00023605"/>
    </source>
</evidence>
<feature type="coiled-coil region" evidence="10">
    <location>
        <begin position="1182"/>
        <end position="1209"/>
    </location>
</feature>
<dbReference type="GO" id="GO:0005930">
    <property type="term" value="C:axoneme"/>
    <property type="evidence" value="ECO:0007669"/>
    <property type="project" value="UniProtKB-SubCell"/>
</dbReference>
<dbReference type="PANTHER" id="PTHR14885">
    <property type="entry name" value="CILIA- AND FLAGELLA-ASSOCIATED PROTEIN 43-RELATED"/>
    <property type="match status" value="1"/>
</dbReference>
<organism evidence="13 14">
    <name type="scientific">Leishmania panamensis</name>
    <dbReference type="NCBI Taxonomy" id="5679"/>
    <lineage>
        <taxon>Eukaryota</taxon>
        <taxon>Discoba</taxon>
        <taxon>Euglenozoa</taxon>
        <taxon>Kinetoplastea</taxon>
        <taxon>Metakinetoplastina</taxon>
        <taxon>Trypanosomatida</taxon>
        <taxon>Trypanosomatidae</taxon>
        <taxon>Leishmaniinae</taxon>
        <taxon>Leishmania</taxon>
        <taxon>Leishmania guyanensis species complex</taxon>
    </lineage>
</organism>
<dbReference type="RefSeq" id="XP_010701687.1">
    <property type="nucleotide sequence ID" value="XM_010703385.1"/>
</dbReference>
<dbReference type="EMBL" id="CP009400">
    <property type="protein sequence ID" value="AIO00887.1"/>
    <property type="molecule type" value="Genomic_DNA"/>
</dbReference>
<comment type="subcellular location">
    <subcellularLocation>
        <location evidence="1">Cytoplasm</location>
        <location evidence="1">Cytoskeleton</location>
        <location evidence="1">Cilium axoneme</location>
    </subcellularLocation>
</comment>
<dbReference type="SUPFAM" id="SSF50969">
    <property type="entry name" value="YVTN repeat-like/Quinoprotein amine dehydrogenase"/>
    <property type="match status" value="1"/>
</dbReference>
<evidence type="ECO:0000256" key="5">
    <source>
        <dbReference type="ARBA" id="ARBA00023054"/>
    </source>
</evidence>
<evidence type="ECO:0000313" key="14">
    <source>
        <dbReference type="Proteomes" id="UP000063063"/>
    </source>
</evidence>
<evidence type="ECO:0000313" key="13">
    <source>
        <dbReference type="EMBL" id="AIO00887.1"/>
    </source>
</evidence>
<dbReference type="InterPro" id="IPR056296">
    <property type="entry name" value="Cfap43_N"/>
</dbReference>
<evidence type="ECO:0000256" key="10">
    <source>
        <dbReference type="SAM" id="Coils"/>
    </source>
</evidence>
<keyword evidence="4" id="KW-0677">Repeat</keyword>
<dbReference type="GeneID" id="22577731"/>
<feature type="domain" description="Cfap43 N-terminal" evidence="12">
    <location>
        <begin position="10"/>
        <end position="126"/>
    </location>
</feature>
<evidence type="ECO:0000259" key="11">
    <source>
        <dbReference type="Pfam" id="PF23184"/>
    </source>
</evidence>
<dbReference type="SUPFAM" id="SSF50978">
    <property type="entry name" value="WD40 repeat-like"/>
    <property type="match status" value="1"/>
</dbReference>
<dbReference type="Pfam" id="PF23184">
    <property type="entry name" value="WD40_CFAP43"/>
    <property type="match status" value="1"/>
</dbReference>
<proteinExistence type="inferred from homology"/>
<keyword evidence="3" id="KW-0853">WD repeat</keyword>